<feature type="compositionally biased region" description="Polar residues" evidence="1">
    <location>
        <begin position="218"/>
        <end position="230"/>
    </location>
</feature>
<reference evidence="2 3" key="1">
    <citation type="journal article" date="2017" name="Nat. Ecol. Evol.">
        <title>Scallop genome provides insights into evolution of bilaterian karyotype and development.</title>
        <authorList>
            <person name="Wang S."/>
            <person name="Zhang J."/>
            <person name="Jiao W."/>
            <person name="Li J."/>
            <person name="Xun X."/>
            <person name="Sun Y."/>
            <person name="Guo X."/>
            <person name="Huan P."/>
            <person name="Dong B."/>
            <person name="Zhang L."/>
            <person name="Hu X."/>
            <person name="Sun X."/>
            <person name="Wang J."/>
            <person name="Zhao C."/>
            <person name="Wang Y."/>
            <person name="Wang D."/>
            <person name="Huang X."/>
            <person name="Wang R."/>
            <person name="Lv J."/>
            <person name="Li Y."/>
            <person name="Zhang Z."/>
            <person name="Liu B."/>
            <person name="Lu W."/>
            <person name="Hui Y."/>
            <person name="Liang J."/>
            <person name="Zhou Z."/>
            <person name="Hou R."/>
            <person name="Li X."/>
            <person name="Liu Y."/>
            <person name="Li H."/>
            <person name="Ning X."/>
            <person name="Lin Y."/>
            <person name="Zhao L."/>
            <person name="Xing Q."/>
            <person name="Dou J."/>
            <person name="Li Y."/>
            <person name="Mao J."/>
            <person name="Guo H."/>
            <person name="Dou H."/>
            <person name="Li T."/>
            <person name="Mu C."/>
            <person name="Jiang W."/>
            <person name="Fu Q."/>
            <person name="Fu X."/>
            <person name="Miao Y."/>
            <person name="Liu J."/>
            <person name="Yu Q."/>
            <person name="Li R."/>
            <person name="Liao H."/>
            <person name="Li X."/>
            <person name="Kong Y."/>
            <person name="Jiang Z."/>
            <person name="Chourrout D."/>
            <person name="Li R."/>
            <person name="Bao Z."/>
        </authorList>
    </citation>
    <scope>NUCLEOTIDE SEQUENCE [LARGE SCALE GENOMIC DNA]</scope>
    <source>
        <strain evidence="2 3">PY_sf001</strain>
    </source>
</reference>
<sequence>MTISLHADVMTADEKPESSHEYNFFLDRQLQNKLLDFDEQDIDSRYFQNVKLDGKSYKAQVRNEEVTGWIYDPKNNFRKPEKENSKQQKEFIQPWKDYKARQQKDDSFMFRHYGDLKKYIQQYRQEHSYANGFRPPGMTKSDVPIGELRKYLHHHSAPTPSAGAIQNQISTQSQSSTQTQVSTVCTQCTNTNGSNQQLITASMYYTNRKDSLVSLPNGASVSNPRTSSNHSHGHQCSKHNHVHINPDHAYKYKLAPDAAWRSDSVQSSCVESDRNEGVRTPRINSAKGDRGKSPTKVMVPAGASNGPQKGHPLQTVTVQARQSGADNHVQTNSTSRTLDTLACVAAEKQRRPFSTFTNIRTLGHVILDVRPSTVKGRTIIRPSTSFSVNGRSFARSKSEMWFDSAGRAYVSLAARYDPLKK</sequence>
<evidence type="ECO:0000313" key="2">
    <source>
        <dbReference type="EMBL" id="OWF52793.1"/>
    </source>
</evidence>
<organism evidence="2 3">
    <name type="scientific">Mizuhopecten yessoensis</name>
    <name type="common">Japanese scallop</name>
    <name type="synonym">Patinopecten yessoensis</name>
    <dbReference type="NCBI Taxonomy" id="6573"/>
    <lineage>
        <taxon>Eukaryota</taxon>
        <taxon>Metazoa</taxon>
        <taxon>Spiralia</taxon>
        <taxon>Lophotrochozoa</taxon>
        <taxon>Mollusca</taxon>
        <taxon>Bivalvia</taxon>
        <taxon>Autobranchia</taxon>
        <taxon>Pteriomorphia</taxon>
        <taxon>Pectinida</taxon>
        <taxon>Pectinoidea</taxon>
        <taxon>Pectinidae</taxon>
        <taxon>Mizuhopecten</taxon>
    </lineage>
</organism>
<protein>
    <submittedName>
        <fullName evidence="2">Uncharacterized protein</fullName>
    </submittedName>
</protein>
<proteinExistence type="predicted"/>
<name>A0A210QVK3_MIZYE</name>
<dbReference type="EMBL" id="NEDP02001639">
    <property type="protein sequence ID" value="OWF52793.1"/>
    <property type="molecule type" value="Genomic_DNA"/>
</dbReference>
<dbReference type="Proteomes" id="UP000242188">
    <property type="component" value="Unassembled WGS sequence"/>
</dbReference>
<dbReference type="AlphaFoldDB" id="A0A210QVK3"/>
<dbReference type="OrthoDB" id="10072175at2759"/>
<evidence type="ECO:0000313" key="3">
    <source>
        <dbReference type="Proteomes" id="UP000242188"/>
    </source>
</evidence>
<keyword evidence="3" id="KW-1185">Reference proteome</keyword>
<feature type="region of interest" description="Disordered" evidence="1">
    <location>
        <begin position="271"/>
        <end position="295"/>
    </location>
</feature>
<evidence type="ECO:0000256" key="1">
    <source>
        <dbReference type="SAM" id="MobiDB-lite"/>
    </source>
</evidence>
<accession>A0A210QVK3</accession>
<gene>
    <name evidence="2" type="ORF">KP79_PYT00564</name>
</gene>
<feature type="region of interest" description="Disordered" evidence="1">
    <location>
        <begin position="218"/>
        <end position="237"/>
    </location>
</feature>
<comment type="caution">
    <text evidence="2">The sequence shown here is derived from an EMBL/GenBank/DDBJ whole genome shotgun (WGS) entry which is preliminary data.</text>
</comment>